<accession>A0A139HML1</accession>
<dbReference type="EMBL" id="LFZN01000027">
    <property type="protein sequence ID" value="KXT03741.1"/>
    <property type="molecule type" value="Genomic_DNA"/>
</dbReference>
<organism evidence="2 3">
    <name type="scientific">Pseudocercospora eumusae</name>
    <dbReference type="NCBI Taxonomy" id="321146"/>
    <lineage>
        <taxon>Eukaryota</taxon>
        <taxon>Fungi</taxon>
        <taxon>Dikarya</taxon>
        <taxon>Ascomycota</taxon>
        <taxon>Pezizomycotina</taxon>
        <taxon>Dothideomycetes</taxon>
        <taxon>Dothideomycetidae</taxon>
        <taxon>Mycosphaerellales</taxon>
        <taxon>Mycosphaerellaceae</taxon>
        <taxon>Pseudocercospora</taxon>
    </lineage>
</organism>
<proteinExistence type="predicted"/>
<evidence type="ECO:0000313" key="2">
    <source>
        <dbReference type="EMBL" id="KXT03741.1"/>
    </source>
</evidence>
<reference evidence="2 3" key="1">
    <citation type="submission" date="2015-07" db="EMBL/GenBank/DDBJ databases">
        <title>Comparative genomics of the Sigatoka disease complex on banana suggests a link between parallel evolutionary changes in Pseudocercospora fijiensis and Pseudocercospora eumusae and increased virulence on the banana host.</title>
        <authorList>
            <person name="Chang T.-C."/>
            <person name="Salvucci A."/>
            <person name="Crous P.W."/>
            <person name="Stergiopoulos I."/>
        </authorList>
    </citation>
    <scope>NUCLEOTIDE SEQUENCE [LARGE SCALE GENOMIC DNA]</scope>
    <source>
        <strain evidence="2 3">CBS 114824</strain>
    </source>
</reference>
<comment type="caution">
    <text evidence="2">The sequence shown here is derived from an EMBL/GenBank/DDBJ whole genome shotgun (WGS) entry which is preliminary data.</text>
</comment>
<dbReference type="InterPro" id="IPR032710">
    <property type="entry name" value="NTF2-like_dom_sf"/>
</dbReference>
<evidence type="ECO:0000313" key="3">
    <source>
        <dbReference type="Proteomes" id="UP000070133"/>
    </source>
</evidence>
<sequence>MSNSPWRSKELQMSQPQTPATTSLSSTFSKQSRVSTPATEVSPSGTPAPGQSTSSYLESICVGGVKATNDRDLDFQNGGLYKTVAPNFRAHFENFPHPLTLAEHSAIVRQTIERFPEYHVEVESVSSDVDEDAGVATVFMETEVTGAPLGTRTFLMNEFKFRREKGAWRCHLHHGMKGIGDHNQLFGR</sequence>
<feature type="region of interest" description="Disordered" evidence="1">
    <location>
        <begin position="1"/>
        <end position="54"/>
    </location>
</feature>
<dbReference type="OrthoDB" id="3648675at2759"/>
<evidence type="ECO:0008006" key="4">
    <source>
        <dbReference type="Google" id="ProtNLM"/>
    </source>
</evidence>
<name>A0A139HML1_9PEZI</name>
<dbReference type="SUPFAM" id="SSF54427">
    <property type="entry name" value="NTF2-like"/>
    <property type="match status" value="1"/>
</dbReference>
<evidence type="ECO:0000256" key="1">
    <source>
        <dbReference type="SAM" id="MobiDB-lite"/>
    </source>
</evidence>
<protein>
    <recommendedName>
        <fullName evidence="4">SnoaL-like domain-containing protein</fullName>
    </recommendedName>
</protein>
<keyword evidence="3" id="KW-1185">Reference proteome</keyword>
<dbReference type="Proteomes" id="UP000070133">
    <property type="component" value="Unassembled WGS sequence"/>
</dbReference>
<dbReference type="AlphaFoldDB" id="A0A139HML1"/>
<gene>
    <name evidence="2" type="ORF">AC578_747</name>
</gene>